<dbReference type="InterPro" id="IPR036236">
    <property type="entry name" value="Znf_C2H2_sf"/>
</dbReference>
<keyword evidence="2" id="KW-0479">Metal-binding</keyword>
<proteinExistence type="predicted"/>
<feature type="domain" description="C2H2-type" evidence="8">
    <location>
        <begin position="31"/>
        <end position="58"/>
    </location>
</feature>
<evidence type="ECO:0000256" key="3">
    <source>
        <dbReference type="ARBA" id="ARBA00022737"/>
    </source>
</evidence>
<evidence type="ECO:0000256" key="4">
    <source>
        <dbReference type="ARBA" id="ARBA00022771"/>
    </source>
</evidence>
<evidence type="ECO:0000256" key="1">
    <source>
        <dbReference type="ARBA" id="ARBA00004123"/>
    </source>
</evidence>
<dbReference type="SUPFAM" id="SSF57667">
    <property type="entry name" value="beta-beta-alpha zinc fingers"/>
    <property type="match status" value="2"/>
</dbReference>
<keyword evidence="10" id="KW-1185">Reference proteome</keyword>
<name>A0AAV6VJE9_9ARAC</name>
<protein>
    <recommendedName>
        <fullName evidence="8">C2H2-type domain-containing protein</fullName>
    </recommendedName>
</protein>
<feature type="domain" description="C2H2-type" evidence="8">
    <location>
        <begin position="120"/>
        <end position="145"/>
    </location>
</feature>
<accession>A0AAV6VJE9</accession>
<evidence type="ECO:0000256" key="7">
    <source>
        <dbReference type="PROSITE-ProRule" id="PRU00042"/>
    </source>
</evidence>
<dbReference type="Gene3D" id="3.30.160.60">
    <property type="entry name" value="Classic Zinc Finger"/>
    <property type="match status" value="4"/>
</dbReference>
<reference evidence="9 10" key="1">
    <citation type="journal article" date="2022" name="Nat. Ecol. Evol.">
        <title>A masculinizing supergene underlies an exaggerated male reproductive morph in a spider.</title>
        <authorList>
            <person name="Hendrickx F."/>
            <person name="De Corte Z."/>
            <person name="Sonet G."/>
            <person name="Van Belleghem S.M."/>
            <person name="Kostlbacher S."/>
            <person name="Vangestel C."/>
        </authorList>
    </citation>
    <scope>NUCLEOTIDE SEQUENCE [LARGE SCALE GENOMIC DNA]</scope>
    <source>
        <strain evidence="9">W744_W776</strain>
    </source>
</reference>
<dbReference type="PROSITE" id="PS50157">
    <property type="entry name" value="ZINC_FINGER_C2H2_2"/>
    <property type="match status" value="4"/>
</dbReference>
<evidence type="ECO:0000313" key="9">
    <source>
        <dbReference type="EMBL" id="KAG8196193.1"/>
    </source>
</evidence>
<evidence type="ECO:0000256" key="5">
    <source>
        <dbReference type="ARBA" id="ARBA00022833"/>
    </source>
</evidence>
<feature type="domain" description="C2H2-type" evidence="8">
    <location>
        <begin position="92"/>
        <end position="119"/>
    </location>
</feature>
<gene>
    <name evidence="9" type="ORF">JTE90_007921</name>
</gene>
<dbReference type="EMBL" id="JAFNEN010000074">
    <property type="protein sequence ID" value="KAG8196193.1"/>
    <property type="molecule type" value="Genomic_DNA"/>
</dbReference>
<dbReference type="PANTHER" id="PTHR24379:SF121">
    <property type="entry name" value="C2H2-TYPE DOMAIN-CONTAINING PROTEIN"/>
    <property type="match status" value="1"/>
</dbReference>
<feature type="domain" description="C2H2-type" evidence="8">
    <location>
        <begin position="3"/>
        <end position="30"/>
    </location>
</feature>
<dbReference type="SMART" id="SM00355">
    <property type="entry name" value="ZnF_C2H2"/>
    <property type="match status" value="4"/>
</dbReference>
<dbReference type="Pfam" id="PF00096">
    <property type="entry name" value="zf-C2H2"/>
    <property type="match status" value="3"/>
</dbReference>
<keyword evidence="5" id="KW-0862">Zinc</keyword>
<sequence length="145" mass="17317">MPFSCSYCSKMYFYESHLKGHMKKHSTEKPYQCPYCRKFFKTKNYLQTHSENCKARRNLQNAPSLCPLQNYSENHQTRKTLDRYKVLGLKSMKCPFCNYTTFIRTNLKNHVKVHTGEKPFECTICGKRFTQKISCQKHFRTHVKP</sequence>
<dbReference type="GO" id="GO:0008270">
    <property type="term" value="F:zinc ion binding"/>
    <property type="evidence" value="ECO:0007669"/>
    <property type="project" value="UniProtKB-KW"/>
</dbReference>
<keyword evidence="4 7" id="KW-0863">Zinc-finger</keyword>
<evidence type="ECO:0000259" key="8">
    <source>
        <dbReference type="PROSITE" id="PS50157"/>
    </source>
</evidence>
<dbReference type="FunFam" id="3.30.160.60:FF:000100">
    <property type="entry name" value="Zinc finger 45-like"/>
    <property type="match status" value="1"/>
</dbReference>
<evidence type="ECO:0000313" key="10">
    <source>
        <dbReference type="Proteomes" id="UP000827092"/>
    </source>
</evidence>
<dbReference type="InterPro" id="IPR056438">
    <property type="entry name" value="Znf-C2H2_CTCF"/>
</dbReference>
<dbReference type="GO" id="GO:0005634">
    <property type="term" value="C:nucleus"/>
    <property type="evidence" value="ECO:0007669"/>
    <property type="project" value="UniProtKB-SubCell"/>
</dbReference>
<comment type="subcellular location">
    <subcellularLocation>
        <location evidence="1">Nucleus</location>
    </subcellularLocation>
</comment>
<comment type="caution">
    <text evidence="9">The sequence shown here is derived from an EMBL/GenBank/DDBJ whole genome shotgun (WGS) entry which is preliminary data.</text>
</comment>
<keyword evidence="3" id="KW-0677">Repeat</keyword>
<keyword evidence="6" id="KW-0539">Nucleus</keyword>
<evidence type="ECO:0000256" key="2">
    <source>
        <dbReference type="ARBA" id="ARBA00022723"/>
    </source>
</evidence>
<dbReference type="Proteomes" id="UP000827092">
    <property type="component" value="Unassembled WGS sequence"/>
</dbReference>
<dbReference type="InterPro" id="IPR013087">
    <property type="entry name" value="Znf_C2H2_type"/>
</dbReference>
<dbReference type="PROSITE" id="PS00028">
    <property type="entry name" value="ZINC_FINGER_C2H2_1"/>
    <property type="match status" value="2"/>
</dbReference>
<dbReference type="PANTHER" id="PTHR24379">
    <property type="entry name" value="KRAB AND ZINC FINGER DOMAIN-CONTAINING"/>
    <property type="match status" value="1"/>
</dbReference>
<organism evidence="9 10">
    <name type="scientific">Oedothorax gibbosus</name>
    <dbReference type="NCBI Taxonomy" id="931172"/>
    <lineage>
        <taxon>Eukaryota</taxon>
        <taxon>Metazoa</taxon>
        <taxon>Ecdysozoa</taxon>
        <taxon>Arthropoda</taxon>
        <taxon>Chelicerata</taxon>
        <taxon>Arachnida</taxon>
        <taxon>Araneae</taxon>
        <taxon>Araneomorphae</taxon>
        <taxon>Entelegynae</taxon>
        <taxon>Araneoidea</taxon>
        <taxon>Linyphiidae</taxon>
        <taxon>Erigoninae</taxon>
        <taxon>Oedothorax</taxon>
    </lineage>
</organism>
<dbReference type="AlphaFoldDB" id="A0AAV6VJE9"/>
<dbReference type="GO" id="GO:0010468">
    <property type="term" value="P:regulation of gene expression"/>
    <property type="evidence" value="ECO:0007669"/>
    <property type="project" value="UniProtKB-ARBA"/>
</dbReference>
<dbReference type="Pfam" id="PF23611">
    <property type="entry name" value="zf-C2H2_16"/>
    <property type="match status" value="1"/>
</dbReference>
<evidence type="ECO:0000256" key="6">
    <source>
        <dbReference type="ARBA" id="ARBA00023242"/>
    </source>
</evidence>